<dbReference type="PANTHER" id="PTHR24028">
    <property type="entry name" value="CADHERIN-87A"/>
    <property type="match status" value="1"/>
</dbReference>
<dbReference type="GO" id="GO:0005886">
    <property type="term" value="C:plasma membrane"/>
    <property type="evidence" value="ECO:0007669"/>
    <property type="project" value="UniProtKB-SubCell"/>
</dbReference>
<dbReference type="Pfam" id="PF00028">
    <property type="entry name" value="Cadherin"/>
    <property type="match status" value="2"/>
</dbReference>
<keyword evidence="10" id="KW-0325">Glycoprotein</keyword>
<name>A0A0R3VWY3_TAEAS</name>
<dbReference type="STRING" id="60517.A0A0R3VWY3"/>
<evidence type="ECO:0000256" key="8">
    <source>
        <dbReference type="ARBA" id="ARBA00022989"/>
    </source>
</evidence>
<evidence type="ECO:0000256" key="6">
    <source>
        <dbReference type="ARBA" id="ARBA00022837"/>
    </source>
</evidence>
<dbReference type="GO" id="GO:0007156">
    <property type="term" value="P:homophilic cell adhesion via plasma membrane adhesion molecules"/>
    <property type="evidence" value="ECO:0007669"/>
    <property type="project" value="InterPro"/>
</dbReference>
<dbReference type="WBParaSite" id="TASK_0000192701-mRNA-1">
    <property type="protein sequence ID" value="TASK_0000192701-mRNA-1"/>
    <property type="gene ID" value="TASK_0000192701"/>
</dbReference>
<sequence length="557" mass="61354">DLALRILVLDVNDNPPVFGSPSGYRFVIEEEKDAGSVVGVVSATDADEGKNGKISYRLFGTAVQSSFLAAKMPHCNFNFFTVALEAAVQRGFAVNPTTGEITTKMNLDREVNAVYEFFVTAEDSSSSKRLTATAKVIVELLDINDNDPKFIYPTQPNHTIHASAYSKVGTAIVKLTVFDADAAGEQGLLFLMKNSTSQGLFSLNPSSGELSFAREVLDEDIGSHYLEIEAKDNGVPSRSSITSITVVIDTRNPQRSSGTINTGAEYVNSPTYSKSWSHRDEAAYPLYGQDASVEVYSRQENSPAFDRRLILICCLAFLGCLLLVVFGAILIRFRHRVPTENSPPSNPVNFVHAKEAKYRAATLQPQTSLPGKDLGRYVYGWSAQRSPLVGGARCANAAVLQQQQQQRMLQEHQQHQEQLLRLGYVNGTTAGAGATAANFDNIIQVQPCRGEVTLQPKNRSSSMGDSLEEYERPPIPIVDRANIYLSQGQVNRVDDVWEQRADRGLNNYEAPGDGNGSEDLIQGCCFKVYRYLAFTVAIQFKVFYHEVWCKLEGDLVE</sequence>
<evidence type="ECO:0000256" key="2">
    <source>
        <dbReference type="ARBA" id="ARBA00022475"/>
    </source>
</evidence>
<dbReference type="PANTHER" id="PTHR24028:SF146">
    <property type="entry name" value="CADHERIN 96CB, ISOFORM D-RELATED"/>
    <property type="match status" value="1"/>
</dbReference>
<reference evidence="14 15" key="2">
    <citation type="submission" date="2018-11" db="EMBL/GenBank/DDBJ databases">
        <authorList>
            <consortium name="Pathogen Informatics"/>
        </authorList>
    </citation>
    <scope>NUCLEOTIDE SEQUENCE [LARGE SCALE GENOMIC DNA]</scope>
</reference>
<evidence type="ECO:0000259" key="13">
    <source>
        <dbReference type="PROSITE" id="PS50268"/>
    </source>
</evidence>
<organism evidence="16">
    <name type="scientific">Taenia asiatica</name>
    <name type="common">Asian tapeworm</name>
    <dbReference type="NCBI Taxonomy" id="60517"/>
    <lineage>
        <taxon>Eukaryota</taxon>
        <taxon>Metazoa</taxon>
        <taxon>Spiralia</taxon>
        <taxon>Lophotrochozoa</taxon>
        <taxon>Platyhelminthes</taxon>
        <taxon>Cestoda</taxon>
        <taxon>Eucestoda</taxon>
        <taxon>Cyclophyllidea</taxon>
        <taxon>Taeniidae</taxon>
        <taxon>Taenia</taxon>
    </lineage>
</organism>
<dbReference type="AlphaFoldDB" id="A0A0R3VWY3"/>
<dbReference type="PRINTS" id="PR00205">
    <property type="entry name" value="CADHERIN"/>
</dbReference>
<dbReference type="GO" id="GO:0005509">
    <property type="term" value="F:calcium ion binding"/>
    <property type="evidence" value="ECO:0007669"/>
    <property type="project" value="UniProtKB-UniRule"/>
</dbReference>
<dbReference type="Gene3D" id="2.60.40.60">
    <property type="entry name" value="Cadherins"/>
    <property type="match status" value="2"/>
</dbReference>
<evidence type="ECO:0000256" key="9">
    <source>
        <dbReference type="ARBA" id="ARBA00023136"/>
    </source>
</evidence>
<evidence type="ECO:0000256" key="4">
    <source>
        <dbReference type="ARBA" id="ARBA00022729"/>
    </source>
</evidence>
<dbReference type="FunFam" id="2.60.40.60:FF:000020">
    <property type="entry name" value="Dachsous cadherin-related 1b"/>
    <property type="match status" value="1"/>
</dbReference>
<feature type="transmembrane region" description="Helical" evidence="12">
    <location>
        <begin position="309"/>
        <end position="331"/>
    </location>
</feature>
<evidence type="ECO:0000256" key="10">
    <source>
        <dbReference type="ARBA" id="ARBA00023180"/>
    </source>
</evidence>
<dbReference type="CDD" id="cd11304">
    <property type="entry name" value="Cadherin_repeat"/>
    <property type="match status" value="2"/>
</dbReference>
<gene>
    <name evidence="14" type="ORF">TASK_LOCUS1928</name>
</gene>
<evidence type="ECO:0000256" key="1">
    <source>
        <dbReference type="ARBA" id="ARBA00004251"/>
    </source>
</evidence>
<dbReference type="InterPro" id="IPR020894">
    <property type="entry name" value="Cadherin_CS"/>
</dbReference>
<protein>
    <submittedName>
        <fullName evidence="16">Cadherin</fullName>
    </submittedName>
</protein>
<dbReference type="FunFam" id="2.60.40.60:FF:000004">
    <property type="entry name" value="Protocadherin 1 gamma 2"/>
    <property type="match status" value="1"/>
</dbReference>
<feature type="domain" description="Cadherin" evidence="13">
    <location>
        <begin position="154"/>
        <end position="272"/>
    </location>
</feature>
<keyword evidence="9 12" id="KW-0472">Membrane</keyword>
<dbReference type="SUPFAM" id="SSF49313">
    <property type="entry name" value="Cadherin-like"/>
    <property type="match status" value="2"/>
</dbReference>
<keyword evidence="6 11" id="KW-0106">Calcium</keyword>
<proteinExistence type="predicted"/>
<reference evidence="16" key="1">
    <citation type="submission" date="2017-02" db="UniProtKB">
        <authorList>
            <consortium name="WormBaseParasite"/>
        </authorList>
    </citation>
    <scope>IDENTIFICATION</scope>
</reference>
<keyword evidence="15" id="KW-1185">Reference proteome</keyword>
<dbReference type="PROSITE" id="PS00232">
    <property type="entry name" value="CADHERIN_1"/>
    <property type="match status" value="1"/>
</dbReference>
<evidence type="ECO:0000256" key="12">
    <source>
        <dbReference type="SAM" id="Phobius"/>
    </source>
</evidence>
<evidence type="ECO:0000313" key="15">
    <source>
        <dbReference type="Proteomes" id="UP000282613"/>
    </source>
</evidence>
<evidence type="ECO:0000256" key="3">
    <source>
        <dbReference type="ARBA" id="ARBA00022692"/>
    </source>
</evidence>
<dbReference type="PROSITE" id="PS50268">
    <property type="entry name" value="CADHERIN_2"/>
    <property type="match status" value="2"/>
</dbReference>
<comment type="subcellular location">
    <subcellularLocation>
        <location evidence="1">Cell membrane</location>
        <topology evidence="1">Single-pass type I membrane protein</topology>
    </subcellularLocation>
</comment>
<dbReference type="InterPro" id="IPR050174">
    <property type="entry name" value="Protocadherin/Cadherin-CA"/>
</dbReference>
<evidence type="ECO:0000313" key="16">
    <source>
        <dbReference type="WBParaSite" id="TASK_0000192701-mRNA-1"/>
    </source>
</evidence>
<dbReference type="InterPro" id="IPR015919">
    <property type="entry name" value="Cadherin-like_sf"/>
</dbReference>
<dbReference type="OrthoDB" id="6267790at2759"/>
<keyword evidence="8 12" id="KW-1133">Transmembrane helix</keyword>
<keyword evidence="3 12" id="KW-0812">Transmembrane</keyword>
<keyword evidence="5" id="KW-0677">Repeat</keyword>
<keyword evidence="4" id="KW-0732">Signal</keyword>
<dbReference type="Proteomes" id="UP000282613">
    <property type="component" value="Unassembled WGS sequence"/>
</dbReference>
<evidence type="ECO:0000313" key="14">
    <source>
        <dbReference type="EMBL" id="VDK23952.1"/>
    </source>
</evidence>
<keyword evidence="7" id="KW-0130">Cell adhesion</keyword>
<accession>A0A0R3VWY3</accession>
<dbReference type="InterPro" id="IPR002126">
    <property type="entry name" value="Cadherin-like_dom"/>
</dbReference>
<dbReference type="EMBL" id="UYRS01000743">
    <property type="protein sequence ID" value="VDK23952.1"/>
    <property type="molecule type" value="Genomic_DNA"/>
</dbReference>
<feature type="domain" description="Cadherin" evidence="13">
    <location>
        <begin position="20"/>
        <end position="150"/>
    </location>
</feature>
<evidence type="ECO:0000256" key="11">
    <source>
        <dbReference type="PROSITE-ProRule" id="PRU00043"/>
    </source>
</evidence>
<evidence type="ECO:0000256" key="5">
    <source>
        <dbReference type="ARBA" id="ARBA00022737"/>
    </source>
</evidence>
<keyword evidence="2" id="KW-1003">Cell membrane</keyword>
<dbReference type="SMART" id="SM00112">
    <property type="entry name" value="CA"/>
    <property type="match status" value="2"/>
</dbReference>
<evidence type="ECO:0000256" key="7">
    <source>
        <dbReference type="ARBA" id="ARBA00022889"/>
    </source>
</evidence>